<comment type="cofactor">
    <cofactor evidence="11">
        <name>Mg(2+)</name>
        <dbReference type="ChEBI" id="CHEBI:18420"/>
    </cofactor>
    <cofactor evidence="11">
        <name>Mn(2+)</name>
        <dbReference type="ChEBI" id="CHEBI:29035"/>
    </cofactor>
    <text evidence="11">Magnesium. Can also use manganese.</text>
</comment>
<evidence type="ECO:0000313" key="13">
    <source>
        <dbReference type="EMBL" id="QBA63469.1"/>
    </source>
</evidence>
<evidence type="ECO:0000256" key="3">
    <source>
        <dbReference type="ARBA" id="ARBA00022630"/>
    </source>
</evidence>
<dbReference type="KEGG" id="mur:EQY75_02225"/>
<dbReference type="Pfam" id="PF02424">
    <property type="entry name" value="ApbE"/>
    <property type="match status" value="1"/>
</dbReference>
<evidence type="ECO:0000256" key="5">
    <source>
        <dbReference type="ARBA" id="ARBA00022723"/>
    </source>
</evidence>
<dbReference type="InterPro" id="IPR003374">
    <property type="entry name" value="ApbE-like_sf"/>
</dbReference>
<accession>A0A411E703</accession>
<evidence type="ECO:0000256" key="11">
    <source>
        <dbReference type="PIRSR" id="PIRSR006268-2"/>
    </source>
</evidence>
<evidence type="ECO:0000256" key="10">
    <source>
        <dbReference type="PIRNR" id="PIRNR006268"/>
    </source>
</evidence>
<evidence type="ECO:0000256" key="1">
    <source>
        <dbReference type="ARBA" id="ARBA00011955"/>
    </source>
</evidence>
<dbReference type="InterPro" id="IPR024932">
    <property type="entry name" value="ApbE"/>
</dbReference>
<comment type="subcellular location">
    <subcellularLocation>
        <location evidence="12">Cell inner membrane</location>
        <topology evidence="12">Lipid-anchor</topology>
        <orientation evidence="12">Periplasmic side</orientation>
    </subcellularLocation>
</comment>
<protein>
    <recommendedName>
        <fullName evidence="2 10">FAD:protein FMN transferase</fullName>
        <ecNumber evidence="1 10">2.7.1.180</ecNumber>
    </recommendedName>
    <alternativeName>
        <fullName evidence="8 10">Flavin transferase</fullName>
    </alternativeName>
</protein>
<dbReference type="AlphaFoldDB" id="A0A411E703"/>
<gene>
    <name evidence="13" type="ORF">EQY75_02225</name>
</gene>
<keyword evidence="4 10" id="KW-0808">Transferase</keyword>
<dbReference type="GO" id="GO:0005886">
    <property type="term" value="C:plasma membrane"/>
    <property type="evidence" value="ECO:0007669"/>
    <property type="project" value="UniProtKB-SubCell"/>
</dbReference>
<reference evidence="13 14" key="1">
    <citation type="submission" date="2019-01" db="EMBL/GenBank/DDBJ databases">
        <title>Muriicola soli sp. nov., isolated from soil.</title>
        <authorList>
            <person name="Kang H.J."/>
            <person name="Kim S.B."/>
        </authorList>
    </citation>
    <scope>NUCLEOTIDE SEQUENCE [LARGE SCALE GENOMIC DNA]</scope>
    <source>
        <strain evidence="13 14">MMS17-SY002</strain>
    </source>
</reference>
<comment type="function">
    <text evidence="12">Flavin transferase that catalyzes the transfer of the FMN moiety of FAD and its covalent binding to the hydroxyl group of a threonine residue in a target flavoprotein.</text>
</comment>
<dbReference type="PANTHER" id="PTHR30040:SF2">
    <property type="entry name" value="FAD:PROTEIN FMN TRANSFERASE"/>
    <property type="match status" value="1"/>
</dbReference>
<dbReference type="PANTHER" id="PTHR30040">
    <property type="entry name" value="THIAMINE BIOSYNTHESIS LIPOPROTEIN APBE"/>
    <property type="match status" value="1"/>
</dbReference>
<dbReference type="GO" id="GO:0046872">
    <property type="term" value="F:metal ion binding"/>
    <property type="evidence" value="ECO:0007669"/>
    <property type="project" value="UniProtKB-UniRule"/>
</dbReference>
<dbReference type="PROSITE" id="PS51257">
    <property type="entry name" value="PROKAR_LIPOPROTEIN"/>
    <property type="match status" value="1"/>
</dbReference>
<keyword evidence="12" id="KW-1003">Cell membrane</keyword>
<organism evidence="13 14">
    <name type="scientific">Muriicola soli</name>
    <dbReference type="NCBI Taxonomy" id="2507538"/>
    <lineage>
        <taxon>Bacteria</taxon>
        <taxon>Pseudomonadati</taxon>
        <taxon>Bacteroidota</taxon>
        <taxon>Flavobacteriia</taxon>
        <taxon>Flavobacteriales</taxon>
        <taxon>Flavobacteriaceae</taxon>
        <taxon>Muriicola</taxon>
    </lineage>
</organism>
<evidence type="ECO:0000313" key="14">
    <source>
        <dbReference type="Proteomes" id="UP000290889"/>
    </source>
</evidence>
<evidence type="ECO:0000256" key="7">
    <source>
        <dbReference type="ARBA" id="ARBA00022842"/>
    </source>
</evidence>
<feature type="binding site" evidence="11">
    <location>
        <position position="173"/>
    </location>
    <ligand>
        <name>Mg(2+)</name>
        <dbReference type="ChEBI" id="CHEBI:18420"/>
    </ligand>
</feature>
<dbReference type="PIRSF" id="PIRSF006268">
    <property type="entry name" value="ApbE"/>
    <property type="match status" value="1"/>
</dbReference>
<keyword evidence="14" id="KW-1185">Reference proteome</keyword>
<evidence type="ECO:0000256" key="12">
    <source>
        <dbReference type="RuleBase" id="RU363002"/>
    </source>
</evidence>
<dbReference type="GO" id="GO:0016740">
    <property type="term" value="F:transferase activity"/>
    <property type="evidence" value="ECO:0007669"/>
    <property type="project" value="UniProtKB-UniRule"/>
</dbReference>
<dbReference type="Proteomes" id="UP000290889">
    <property type="component" value="Chromosome"/>
</dbReference>
<evidence type="ECO:0000256" key="8">
    <source>
        <dbReference type="ARBA" id="ARBA00031306"/>
    </source>
</evidence>
<feature type="binding site" evidence="11">
    <location>
        <position position="295"/>
    </location>
    <ligand>
        <name>Mg(2+)</name>
        <dbReference type="ChEBI" id="CHEBI:18420"/>
    </ligand>
</feature>
<dbReference type="Gene3D" id="3.10.520.10">
    <property type="entry name" value="ApbE-like domains"/>
    <property type="match status" value="1"/>
</dbReference>
<evidence type="ECO:0000256" key="2">
    <source>
        <dbReference type="ARBA" id="ARBA00016337"/>
    </source>
</evidence>
<evidence type="ECO:0000256" key="6">
    <source>
        <dbReference type="ARBA" id="ARBA00022827"/>
    </source>
</evidence>
<keyword evidence="12" id="KW-0449">Lipoprotein</keyword>
<keyword evidence="7 10" id="KW-0460">Magnesium</keyword>
<dbReference type="SUPFAM" id="SSF143631">
    <property type="entry name" value="ApbE-like"/>
    <property type="match status" value="1"/>
</dbReference>
<dbReference type="EMBL" id="CP035544">
    <property type="protein sequence ID" value="QBA63469.1"/>
    <property type="molecule type" value="Genomic_DNA"/>
</dbReference>
<name>A0A411E703_9FLAO</name>
<keyword evidence="5 10" id="KW-0479">Metal-binding</keyword>
<evidence type="ECO:0000256" key="4">
    <source>
        <dbReference type="ARBA" id="ARBA00022679"/>
    </source>
</evidence>
<comment type="similarity">
    <text evidence="10 12">Belongs to the ApbE family.</text>
</comment>
<sequence>MKGLLKYKYLIGLFLGISLSTLSCKQEERWIKNTDLGEALGTTYTIIYLSNDTLDLGQQIDSVFRVVNQSMSTYIPDSDISRINRGDTTVVVDEMFTDVMALSREVYQKTDGYFDPTVGILVNAWGFGPGTKIEMDSTQVKRLMDFVGMDKVVLTADHKIRKKHPEIQLDFNAIAKGYAIDRLAVMLDRYTSGSYLVEVGGEIVTKGINTLKGQAWVVGIDDPQVEIGRKLKITLNLEDEALASSGNYRKFRIDSLTGQKYVHTIDPKTGFTRNSNVLAASVIAPNCAKADAYATAFMAMKLDSSIAFLKGEKDLEAYIIYLDSTGVEKEYFTPGFREHVRK</sequence>
<feature type="binding site" evidence="11">
    <location>
        <position position="291"/>
    </location>
    <ligand>
        <name>Mg(2+)</name>
        <dbReference type="ChEBI" id="CHEBI:18420"/>
    </ligand>
</feature>
<evidence type="ECO:0000256" key="9">
    <source>
        <dbReference type="ARBA" id="ARBA00048540"/>
    </source>
</evidence>
<dbReference type="EC" id="2.7.1.180" evidence="1 10"/>
<keyword evidence="6 10" id="KW-0274">FAD</keyword>
<keyword evidence="12" id="KW-0997">Cell inner membrane</keyword>
<keyword evidence="12" id="KW-0472">Membrane</keyword>
<proteinExistence type="inferred from homology"/>
<keyword evidence="3 10" id="KW-0285">Flavoprotein</keyword>
<dbReference type="OrthoDB" id="9778595at2"/>
<comment type="catalytic activity">
    <reaction evidence="9 10 12">
        <text>L-threonyl-[protein] + FAD = FMN-L-threonyl-[protein] + AMP + H(+)</text>
        <dbReference type="Rhea" id="RHEA:36847"/>
        <dbReference type="Rhea" id="RHEA-COMP:11060"/>
        <dbReference type="Rhea" id="RHEA-COMP:11061"/>
        <dbReference type="ChEBI" id="CHEBI:15378"/>
        <dbReference type="ChEBI" id="CHEBI:30013"/>
        <dbReference type="ChEBI" id="CHEBI:57692"/>
        <dbReference type="ChEBI" id="CHEBI:74257"/>
        <dbReference type="ChEBI" id="CHEBI:456215"/>
        <dbReference type="EC" id="2.7.1.180"/>
    </reaction>
</comment>